<accession>A0ABP1S2G8</accession>
<dbReference type="Proteomes" id="UP001642540">
    <property type="component" value="Unassembled WGS sequence"/>
</dbReference>
<feature type="domain" description="Heme NO-binding" evidence="1">
    <location>
        <begin position="2"/>
        <end position="152"/>
    </location>
</feature>
<dbReference type="EMBL" id="CAXLJM020000147">
    <property type="protein sequence ID" value="CAL8141639.1"/>
    <property type="molecule type" value="Genomic_DNA"/>
</dbReference>
<dbReference type="SUPFAM" id="SSF111126">
    <property type="entry name" value="Ligand-binding domain in the NO signalling and Golgi transport"/>
    <property type="match status" value="1"/>
</dbReference>
<evidence type="ECO:0000313" key="2">
    <source>
        <dbReference type="EMBL" id="CAL8141639.1"/>
    </source>
</evidence>
<protein>
    <recommendedName>
        <fullName evidence="1">Heme NO-binding domain-containing protein</fullName>
    </recommendedName>
</protein>
<name>A0ABP1S2G8_9HEXA</name>
<dbReference type="Pfam" id="PF07700">
    <property type="entry name" value="HNOB"/>
    <property type="match status" value="1"/>
</dbReference>
<proteinExistence type="predicted"/>
<evidence type="ECO:0000313" key="3">
    <source>
        <dbReference type="Proteomes" id="UP001642540"/>
    </source>
</evidence>
<reference evidence="2 3" key="1">
    <citation type="submission" date="2024-08" db="EMBL/GenBank/DDBJ databases">
        <authorList>
            <person name="Cucini C."/>
            <person name="Frati F."/>
        </authorList>
    </citation>
    <scope>NUCLEOTIDE SEQUENCE [LARGE SCALE GENOMIC DNA]</scope>
</reference>
<dbReference type="Gene3D" id="3.90.1520.10">
    <property type="entry name" value="H-NOX domain"/>
    <property type="match status" value="1"/>
</dbReference>
<dbReference type="InterPro" id="IPR011644">
    <property type="entry name" value="Heme_NO-bd"/>
</dbReference>
<sequence length="234" mass="27291">MYGLLIENLASFIRVQWGEGKWDSVRKHAGVDAPSFSIHHVYAETLLTRLARSACQILGVDEKSFFEAMGVYFVEYVGHYGYDKMLCVLGRHLRDFLNGLDNLHEYLKFSYTKMRAPSFYCDSETANGLRLHYRSKRRGFVWYTMGQIKQVCAQAKLRSNIFISIFVPDKSQFSYSISTFLDVVQVAKHFYEQDIEIELISEELDGETMHNIFQLTFDNQAFVEVRSHFSYEMT</sequence>
<dbReference type="InterPro" id="IPR024096">
    <property type="entry name" value="NO_sig/Golgi_transp_ligand-bd"/>
</dbReference>
<gene>
    <name evidence="2" type="ORF">ODALV1_LOCUS28812</name>
</gene>
<evidence type="ECO:0000259" key="1">
    <source>
        <dbReference type="Pfam" id="PF07700"/>
    </source>
</evidence>
<keyword evidence="3" id="KW-1185">Reference proteome</keyword>
<comment type="caution">
    <text evidence="2">The sequence shown here is derived from an EMBL/GenBank/DDBJ whole genome shotgun (WGS) entry which is preliminary data.</text>
</comment>
<dbReference type="PANTHER" id="PTHR45655:SF10">
    <property type="entry name" value="SOLUBLE GUANYLATE CYCLASE 88E"/>
    <property type="match status" value="1"/>
</dbReference>
<dbReference type="PANTHER" id="PTHR45655">
    <property type="entry name" value="GUANYLATE CYCLASE SOLUBLE SUBUNIT BETA-2"/>
    <property type="match status" value="1"/>
</dbReference>
<dbReference type="InterPro" id="IPR038158">
    <property type="entry name" value="H-NOX_domain_sf"/>
</dbReference>
<organism evidence="2 3">
    <name type="scientific">Orchesella dallaii</name>
    <dbReference type="NCBI Taxonomy" id="48710"/>
    <lineage>
        <taxon>Eukaryota</taxon>
        <taxon>Metazoa</taxon>
        <taxon>Ecdysozoa</taxon>
        <taxon>Arthropoda</taxon>
        <taxon>Hexapoda</taxon>
        <taxon>Collembola</taxon>
        <taxon>Entomobryomorpha</taxon>
        <taxon>Entomobryoidea</taxon>
        <taxon>Orchesellidae</taxon>
        <taxon>Orchesellinae</taxon>
        <taxon>Orchesella</taxon>
    </lineage>
</organism>